<evidence type="ECO:0000313" key="7">
    <source>
        <dbReference type="EMBL" id="CAG2065978.1"/>
    </source>
</evidence>
<evidence type="ECO:0000256" key="1">
    <source>
        <dbReference type="ARBA" id="ARBA00004278"/>
    </source>
</evidence>
<dbReference type="Gene3D" id="1.10.238.10">
    <property type="entry name" value="EF-hand"/>
    <property type="match status" value="1"/>
</dbReference>
<dbReference type="InterPro" id="IPR036020">
    <property type="entry name" value="WW_dom_sf"/>
</dbReference>
<sequence>KFGERLTPIQRTVEDINDQAGLFTSNNVLVSHANLNRLEELNTRWKQLQLAVDDRYKQLNDYGKEGAPPNHGFLSASVEPPWERAVTANKVPYYIKCVYYEDMCIMKTCVYMKVYWPSHSSHQCETTHWDHPKMMELMNSLSDLNEVRFSAYRTSMKLRTVQKQLCMDLLSLSAAVESFDSHGLRAQNDKLIDVPDMVTVLASLYETIAADNPSLVNVPLCLDLAINWLLNVYDSQRTGQIRVLSFKVGLVLLCKGHLEEKYR</sequence>
<dbReference type="InterPro" id="IPR011992">
    <property type="entry name" value="EF-hand-dom_pair"/>
</dbReference>
<protein>
    <recommendedName>
        <fullName evidence="6">EF-hand domain-containing protein</fullName>
    </recommendedName>
</protein>
<dbReference type="Pfam" id="PF09068">
    <property type="entry name" value="EF-hand_2"/>
    <property type="match status" value="1"/>
</dbReference>
<dbReference type="InterPro" id="IPR050774">
    <property type="entry name" value="KCMF1/Dystrophin"/>
</dbReference>
<dbReference type="Gene3D" id="2.20.70.10">
    <property type="match status" value="1"/>
</dbReference>
<dbReference type="SUPFAM" id="SSF47473">
    <property type="entry name" value="EF-hand"/>
    <property type="match status" value="1"/>
</dbReference>
<evidence type="ECO:0000256" key="3">
    <source>
        <dbReference type="ARBA" id="ARBA00022490"/>
    </source>
</evidence>
<comment type="caution">
    <text evidence="7">The sequence shown here is derived from an EMBL/GenBank/DDBJ whole genome shotgun (WGS) entry which is preliminary data.</text>
</comment>
<name>A0ABN7PDU8_TIMPD</name>
<evidence type="ECO:0000256" key="2">
    <source>
        <dbReference type="ARBA" id="ARBA00004496"/>
    </source>
</evidence>
<keyword evidence="5" id="KW-0206">Cytoskeleton</keyword>
<feature type="domain" description="EF-hand" evidence="6">
    <location>
        <begin position="136"/>
        <end position="254"/>
    </location>
</feature>
<feature type="non-terminal residue" evidence="7">
    <location>
        <position position="263"/>
    </location>
</feature>
<comment type="subcellular location">
    <subcellularLocation>
        <location evidence="1">Cell membrane</location>
        <location evidence="1">Sarcolemma</location>
        <topology evidence="1">Peripheral membrane protein</topology>
        <orientation evidence="1">Cytoplasmic side</orientation>
    </subcellularLocation>
    <subcellularLocation>
        <location evidence="2">Cytoplasm</location>
    </subcellularLocation>
</comment>
<dbReference type="PANTHER" id="PTHR12268">
    <property type="entry name" value="E3 UBIQUITIN-PROTEIN LIGASE KCMF1"/>
    <property type="match status" value="1"/>
</dbReference>
<evidence type="ECO:0000256" key="4">
    <source>
        <dbReference type="ARBA" id="ARBA00022837"/>
    </source>
</evidence>
<dbReference type="EMBL" id="CAJPIN010048937">
    <property type="protein sequence ID" value="CAG2065978.1"/>
    <property type="molecule type" value="Genomic_DNA"/>
</dbReference>
<evidence type="ECO:0000259" key="6">
    <source>
        <dbReference type="Pfam" id="PF09068"/>
    </source>
</evidence>
<dbReference type="SUPFAM" id="SSF51045">
    <property type="entry name" value="WW domain"/>
    <property type="match status" value="1"/>
</dbReference>
<keyword evidence="4" id="KW-0106">Calcium</keyword>
<keyword evidence="3" id="KW-0963">Cytoplasm</keyword>
<dbReference type="SUPFAM" id="SSF46966">
    <property type="entry name" value="Spectrin repeat"/>
    <property type="match status" value="1"/>
</dbReference>
<evidence type="ECO:0000313" key="8">
    <source>
        <dbReference type="Proteomes" id="UP001153148"/>
    </source>
</evidence>
<evidence type="ECO:0000256" key="5">
    <source>
        <dbReference type="ARBA" id="ARBA00023212"/>
    </source>
</evidence>
<dbReference type="Proteomes" id="UP001153148">
    <property type="component" value="Unassembled WGS sequence"/>
</dbReference>
<feature type="non-terminal residue" evidence="7">
    <location>
        <position position="1"/>
    </location>
</feature>
<accession>A0ABN7PDU8</accession>
<organism evidence="7 8">
    <name type="scientific">Timema podura</name>
    <name type="common">Walking stick</name>
    <dbReference type="NCBI Taxonomy" id="61482"/>
    <lineage>
        <taxon>Eukaryota</taxon>
        <taxon>Metazoa</taxon>
        <taxon>Ecdysozoa</taxon>
        <taxon>Arthropoda</taxon>
        <taxon>Hexapoda</taxon>
        <taxon>Insecta</taxon>
        <taxon>Pterygota</taxon>
        <taxon>Neoptera</taxon>
        <taxon>Polyneoptera</taxon>
        <taxon>Phasmatodea</taxon>
        <taxon>Timematodea</taxon>
        <taxon>Timematoidea</taxon>
        <taxon>Timematidae</taxon>
        <taxon>Timema</taxon>
    </lineage>
</organism>
<gene>
    <name evidence="7" type="ORF">TPAB3V08_LOCUS12921</name>
</gene>
<dbReference type="InterPro" id="IPR015153">
    <property type="entry name" value="EF-hand_dom_typ1"/>
</dbReference>
<reference evidence="7" key="1">
    <citation type="submission" date="2021-03" db="EMBL/GenBank/DDBJ databases">
        <authorList>
            <person name="Tran Van P."/>
        </authorList>
    </citation>
    <scope>NUCLEOTIDE SEQUENCE</scope>
</reference>
<keyword evidence="8" id="KW-1185">Reference proteome</keyword>
<dbReference type="PANTHER" id="PTHR12268:SF14">
    <property type="entry name" value="DYSTROPHIN-1"/>
    <property type="match status" value="1"/>
</dbReference>
<proteinExistence type="predicted"/>